<proteinExistence type="predicted"/>
<dbReference type="Proteomes" id="UP000321570">
    <property type="component" value="Unassembled WGS sequence"/>
</dbReference>
<name>A0A564XWY5_HYMDI</name>
<sequence>RYTLIHSSVIHRLPRISLIAFVPHLSLSYSPESSLWFDQYIWPNQLLMFWSRTVAAVVSCQPLVVTLMPTSYQ</sequence>
<keyword evidence="4" id="KW-1185">Reference proteome</keyword>
<accession>A0A564XWY5</accession>
<protein>
    <submittedName>
        <fullName evidence="2">Uncharacterized protein</fullName>
    </submittedName>
</protein>
<evidence type="ECO:0000313" key="1">
    <source>
        <dbReference type="EMBL" id="VUZ38604.1"/>
    </source>
</evidence>
<evidence type="ECO:0000313" key="3">
    <source>
        <dbReference type="EMBL" id="VUZ39546.1"/>
    </source>
</evidence>
<dbReference type="EMBL" id="CABIJS010000018">
    <property type="protein sequence ID" value="VUZ39546.1"/>
    <property type="molecule type" value="Genomic_DNA"/>
</dbReference>
<dbReference type="EMBL" id="CABIJS010000018">
    <property type="protein sequence ID" value="VUZ39545.1"/>
    <property type="molecule type" value="Genomic_DNA"/>
</dbReference>
<gene>
    <name evidence="1" type="ORF">WMSIL1_LOCUS75</name>
    <name evidence="3" type="ORF">WMSIL1_LOCUS806</name>
    <name evidence="2" type="ORF">WMSIL1_LOCUS810</name>
</gene>
<dbReference type="EMBL" id="CABIJS010000003">
    <property type="protein sequence ID" value="VUZ38604.1"/>
    <property type="molecule type" value="Genomic_DNA"/>
</dbReference>
<evidence type="ECO:0000313" key="4">
    <source>
        <dbReference type="Proteomes" id="UP000321570"/>
    </source>
</evidence>
<feature type="non-terminal residue" evidence="2">
    <location>
        <position position="1"/>
    </location>
</feature>
<dbReference type="AlphaFoldDB" id="A0A564XWY5"/>
<organism evidence="2 4">
    <name type="scientific">Hymenolepis diminuta</name>
    <name type="common">Rat tapeworm</name>
    <dbReference type="NCBI Taxonomy" id="6216"/>
    <lineage>
        <taxon>Eukaryota</taxon>
        <taxon>Metazoa</taxon>
        <taxon>Spiralia</taxon>
        <taxon>Lophotrochozoa</taxon>
        <taxon>Platyhelminthes</taxon>
        <taxon>Cestoda</taxon>
        <taxon>Eucestoda</taxon>
        <taxon>Cyclophyllidea</taxon>
        <taxon>Hymenolepididae</taxon>
        <taxon>Hymenolepis</taxon>
    </lineage>
</organism>
<reference evidence="2 4" key="1">
    <citation type="submission" date="2019-07" db="EMBL/GenBank/DDBJ databases">
        <authorList>
            <person name="Jastrzebski P J."/>
            <person name="Paukszto L."/>
            <person name="Jastrzebski P J."/>
        </authorList>
    </citation>
    <scope>NUCLEOTIDE SEQUENCE [LARGE SCALE GENOMIC DNA]</scope>
    <source>
        <strain evidence="2 4">WMS-il1</strain>
    </source>
</reference>
<evidence type="ECO:0000313" key="2">
    <source>
        <dbReference type="EMBL" id="VUZ39545.1"/>
    </source>
</evidence>